<dbReference type="EMBL" id="BJFL01000018">
    <property type="protein sequence ID" value="GDY31819.1"/>
    <property type="molecule type" value="Genomic_DNA"/>
</dbReference>
<keyword evidence="2" id="KW-1185">Reference proteome</keyword>
<dbReference type="AlphaFoldDB" id="A0A4D4JBR5"/>
<evidence type="ECO:0000313" key="2">
    <source>
        <dbReference type="Proteomes" id="UP000298860"/>
    </source>
</evidence>
<reference evidence="2" key="1">
    <citation type="submission" date="2019-04" db="EMBL/GenBank/DDBJ databases">
        <title>Draft genome sequence of Pseudonocardiaceae bacterium SL3-2-4.</title>
        <authorList>
            <person name="Ningsih F."/>
            <person name="Yokota A."/>
            <person name="Sakai Y."/>
            <person name="Nanatani K."/>
            <person name="Yabe S."/>
            <person name="Oetari A."/>
            <person name="Sjamsuridzal W."/>
        </authorList>
    </citation>
    <scope>NUCLEOTIDE SEQUENCE [LARGE SCALE GENOMIC DNA]</scope>
    <source>
        <strain evidence="2">SL3-2-4</strain>
    </source>
</reference>
<dbReference type="Proteomes" id="UP000298860">
    <property type="component" value="Unassembled WGS sequence"/>
</dbReference>
<proteinExistence type="predicted"/>
<name>A0A4D4JBR5_9PSEU</name>
<sequence>MTAPPTLTTTVYGQPREAHMTAAPTPAQLNETAHDQQQQRHPLDALVPDPTGVPPLCDEQQFVAILESMVADEAPRLFAVVQEYGNRVDAQIVAWGMAFADHAEVVSVDRSLRMSLRKPKDTLPAFHFGSHIRARLVWFNPDATTPGERDQAA</sequence>
<comment type="caution">
    <text evidence="1">The sequence shown here is derived from an EMBL/GenBank/DDBJ whole genome shotgun (WGS) entry which is preliminary data.</text>
</comment>
<accession>A0A4D4JBR5</accession>
<protein>
    <submittedName>
        <fullName evidence="1">Uncharacterized protein</fullName>
    </submittedName>
</protein>
<gene>
    <name evidence="1" type="ORF">GTS_34520</name>
</gene>
<evidence type="ECO:0000313" key="1">
    <source>
        <dbReference type="EMBL" id="GDY31819.1"/>
    </source>
</evidence>
<organism evidence="1 2">
    <name type="scientific">Gandjariella thermophila</name>
    <dbReference type="NCBI Taxonomy" id="1931992"/>
    <lineage>
        <taxon>Bacteria</taxon>
        <taxon>Bacillati</taxon>
        <taxon>Actinomycetota</taxon>
        <taxon>Actinomycetes</taxon>
        <taxon>Pseudonocardiales</taxon>
        <taxon>Pseudonocardiaceae</taxon>
        <taxon>Gandjariella</taxon>
    </lineage>
</organism>